<keyword evidence="2 7" id="KW-0418">Kinase</keyword>
<protein>
    <submittedName>
        <fullName evidence="7">Sensor histidine kinase</fullName>
    </submittedName>
</protein>
<dbReference type="InterPro" id="IPR036890">
    <property type="entry name" value="HATPase_C_sf"/>
</dbReference>
<evidence type="ECO:0000256" key="1">
    <source>
        <dbReference type="ARBA" id="ARBA00022679"/>
    </source>
</evidence>
<keyword evidence="4" id="KW-0812">Transmembrane</keyword>
<evidence type="ECO:0000313" key="8">
    <source>
        <dbReference type="Proteomes" id="UP001494902"/>
    </source>
</evidence>
<name>A0ABV1KLH2_9PSEU</name>
<dbReference type="Proteomes" id="UP001494902">
    <property type="component" value="Unassembled WGS sequence"/>
</dbReference>
<feature type="domain" description="Signal transduction histidine kinase subgroup 3 dimerisation and phosphoacceptor" evidence="6">
    <location>
        <begin position="192"/>
        <end position="251"/>
    </location>
</feature>
<evidence type="ECO:0000256" key="2">
    <source>
        <dbReference type="ARBA" id="ARBA00022777"/>
    </source>
</evidence>
<feature type="transmembrane region" description="Helical" evidence="4">
    <location>
        <begin position="109"/>
        <end position="131"/>
    </location>
</feature>
<dbReference type="InterPro" id="IPR036259">
    <property type="entry name" value="MFS_trans_sf"/>
</dbReference>
<keyword evidence="4" id="KW-0472">Membrane</keyword>
<proteinExistence type="predicted"/>
<organism evidence="7 8">
    <name type="scientific">Pseudonocardia nematodicida</name>
    <dbReference type="NCBI Taxonomy" id="1206997"/>
    <lineage>
        <taxon>Bacteria</taxon>
        <taxon>Bacillati</taxon>
        <taxon>Actinomycetota</taxon>
        <taxon>Actinomycetes</taxon>
        <taxon>Pseudonocardiales</taxon>
        <taxon>Pseudonocardiaceae</taxon>
        <taxon>Pseudonocardia</taxon>
    </lineage>
</organism>
<feature type="transmembrane region" description="Helical" evidence="4">
    <location>
        <begin position="7"/>
        <end position="30"/>
    </location>
</feature>
<accession>A0ABV1KLH2</accession>
<dbReference type="SUPFAM" id="SSF55874">
    <property type="entry name" value="ATPase domain of HSP90 chaperone/DNA topoisomerase II/histidine kinase"/>
    <property type="match status" value="1"/>
</dbReference>
<sequence length="374" mass="39135">MPRFDPNVVAGVITSALGVVVAVPIALELIRTGGQATTGPPWLWWTVYGAYLAGLVLGGWLDEWVGRRATRALLAVMVGASAGLVLLAPSYGWVAVLLVFTAALSAYHVPLRVTAAIVVLNVGVVAAAALLQGQAVGAALTVGGIYLMLHTASVLVVVGLLREEAARRQLAEAHAELAAAGAVLAETSRAQERLRISRELHDLVGHQLTALALELEVATHRADNAEQVGRARGIARDLLADVRSTVGELRRHAPDLETTLRRITGRLPRPAVHVSITGTLPSDEDRTVAVVRAVQEILTNAIRHADAHNVWIEIGPAPDGGLRLHARDDGRGPVGEVVPGNGLRGLTERAGALGGTVDFGPVAPRGFAVTAVLP</sequence>
<dbReference type="InterPro" id="IPR011712">
    <property type="entry name" value="Sig_transdc_His_kin_sub3_dim/P"/>
</dbReference>
<dbReference type="Pfam" id="PF07730">
    <property type="entry name" value="HisKA_3"/>
    <property type="match status" value="1"/>
</dbReference>
<gene>
    <name evidence="7" type="ORF">WIS52_27780</name>
</gene>
<reference evidence="7 8" key="1">
    <citation type="submission" date="2024-03" db="EMBL/GenBank/DDBJ databases">
        <title>Draft genome sequence of Pseudonocardia nematodicida JCM 31783.</title>
        <authorList>
            <person name="Butdee W."/>
            <person name="Duangmal K."/>
        </authorList>
    </citation>
    <scope>NUCLEOTIDE SEQUENCE [LARGE SCALE GENOMIC DNA]</scope>
    <source>
        <strain evidence="7 8">JCM 31783</strain>
    </source>
</reference>
<feature type="transmembrane region" description="Helical" evidence="4">
    <location>
        <begin position="42"/>
        <end position="61"/>
    </location>
</feature>
<dbReference type="PANTHER" id="PTHR24421">
    <property type="entry name" value="NITRATE/NITRITE SENSOR PROTEIN NARX-RELATED"/>
    <property type="match status" value="1"/>
</dbReference>
<dbReference type="InterPro" id="IPR050482">
    <property type="entry name" value="Sensor_HK_TwoCompSys"/>
</dbReference>
<keyword evidence="4" id="KW-1133">Transmembrane helix</keyword>
<dbReference type="GO" id="GO:0016301">
    <property type="term" value="F:kinase activity"/>
    <property type="evidence" value="ECO:0007669"/>
    <property type="project" value="UniProtKB-KW"/>
</dbReference>
<keyword evidence="8" id="KW-1185">Reference proteome</keyword>
<evidence type="ECO:0000256" key="4">
    <source>
        <dbReference type="SAM" id="Phobius"/>
    </source>
</evidence>
<feature type="domain" description="Histidine kinase/HSP90-like ATPase" evidence="5">
    <location>
        <begin position="289"/>
        <end position="370"/>
    </location>
</feature>
<keyword evidence="1" id="KW-0808">Transferase</keyword>
<comment type="caution">
    <text evidence="7">The sequence shown here is derived from an EMBL/GenBank/DDBJ whole genome shotgun (WGS) entry which is preliminary data.</text>
</comment>
<keyword evidence="3" id="KW-0902">Two-component regulatory system</keyword>
<evidence type="ECO:0000259" key="5">
    <source>
        <dbReference type="Pfam" id="PF02518"/>
    </source>
</evidence>
<dbReference type="Gene3D" id="3.30.565.10">
    <property type="entry name" value="Histidine kinase-like ATPase, C-terminal domain"/>
    <property type="match status" value="1"/>
</dbReference>
<dbReference type="CDD" id="cd16917">
    <property type="entry name" value="HATPase_UhpB-NarQ-NarX-like"/>
    <property type="match status" value="1"/>
</dbReference>
<evidence type="ECO:0000256" key="3">
    <source>
        <dbReference type="ARBA" id="ARBA00023012"/>
    </source>
</evidence>
<evidence type="ECO:0000259" key="6">
    <source>
        <dbReference type="Pfam" id="PF07730"/>
    </source>
</evidence>
<feature type="transmembrane region" description="Helical" evidence="4">
    <location>
        <begin position="73"/>
        <end position="103"/>
    </location>
</feature>
<dbReference type="EMBL" id="JBEDNQ010000014">
    <property type="protein sequence ID" value="MEQ3554283.1"/>
    <property type="molecule type" value="Genomic_DNA"/>
</dbReference>
<feature type="transmembrane region" description="Helical" evidence="4">
    <location>
        <begin position="138"/>
        <end position="161"/>
    </location>
</feature>
<dbReference type="Pfam" id="PF02518">
    <property type="entry name" value="HATPase_c"/>
    <property type="match status" value="1"/>
</dbReference>
<dbReference type="PANTHER" id="PTHR24421:SF59">
    <property type="entry name" value="OXYGEN SENSOR HISTIDINE KINASE NREB"/>
    <property type="match status" value="1"/>
</dbReference>
<evidence type="ECO:0000313" key="7">
    <source>
        <dbReference type="EMBL" id="MEQ3554283.1"/>
    </source>
</evidence>
<dbReference type="SUPFAM" id="SSF103473">
    <property type="entry name" value="MFS general substrate transporter"/>
    <property type="match status" value="1"/>
</dbReference>
<dbReference type="RefSeq" id="WP_349301356.1">
    <property type="nucleotide sequence ID" value="NZ_JBEDNQ010000014.1"/>
</dbReference>
<dbReference type="Gene3D" id="1.20.5.1930">
    <property type="match status" value="1"/>
</dbReference>
<dbReference type="InterPro" id="IPR003594">
    <property type="entry name" value="HATPase_dom"/>
</dbReference>